<dbReference type="InterPro" id="IPR022033">
    <property type="entry name" value="Rav1p_C"/>
</dbReference>
<comment type="caution">
    <text evidence="4">The sequence shown here is derived from an EMBL/GenBank/DDBJ whole genome shotgun (WGS) entry which is preliminary data.</text>
</comment>
<evidence type="ECO:0000256" key="1">
    <source>
        <dbReference type="PROSITE-ProRule" id="PRU00221"/>
    </source>
</evidence>
<evidence type="ECO:0000256" key="2">
    <source>
        <dbReference type="SAM" id="MobiDB-lite"/>
    </source>
</evidence>
<reference evidence="4" key="1">
    <citation type="submission" date="2022-07" db="EMBL/GenBank/DDBJ databases">
        <title>Phylogenomic reconstructions and comparative analyses of Kickxellomycotina fungi.</title>
        <authorList>
            <person name="Reynolds N.K."/>
            <person name="Stajich J.E."/>
            <person name="Barry K."/>
            <person name="Grigoriev I.V."/>
            <person name="Crous P."/>
            <person name="Smith M.E."/>
        </authorList>
    </citation>
    <scope>NUCLEOTIDE SEQUENCE</scope>
    <source>
        <strain evidence="4">NRRL 1566</strain>
    </source>
</reference>
<feature type="compositionally biased region" description="Polar residues" evidence="2">
    <location>
        <begin position="155"/>
        <end position="181"/>
    </location>
</feature>
<sequence>MIKIWQWVSEHNYMRFHYAVHADTISDIFWHYSEVNQPEDPQSLLLYSVMRGGQLYIWHSTPANDLAWPLGRYSGIRFTVAGILTLSKVSKLNSRTLVAVGAACGSLSVNKEYDGSSNNLQTNRRESTASDEFNSTKLRRSSSGGQLMGSAKPAVSTTENKVVSHDSSPATTSGDLELSRSSAPPTLATTVVISDANAAAIDKLYAVFSDGSLELWKVQHPRHLLSMASGNLVLRTSAMNIQLFSHMHNDFHGLAQSILWPNEIGEHTVAIADSVGHVFVLDITTNDNDTPTAPTPSLRCVWDGHKEPIFHISVDPYSQKMATHSVEGELLIWDVIDAKHSTSSISRKVALEGGQIRTIAWAPAVEEFIAATSKQVFRLSYNQSKEEWTPCDIGLPQMEPYDIIFTYPAADTSKQVLDEQLNAYYISTVSKMTRTVQTWYVAGATKKLEYAGKSVLKQVQQFDRASRVMPVAHPFFSRDNIMATFDTSAGKLNIWGIRTSPKLVWFCAKEHRLPCLNVDMIRYNSIDKAAIVSTDDQGLQTVTIWVFSSASRRSHYLPAGTIYPRCATDRVQEVRWHLTEYAQTYLGIQWDDHIDIYCQERNIDSGWICAHTINAADFGANKHIGSFSFTSAGDPTFSVNKQLFIYLQTKNKPISELAFDEHGELALIHPFVLTELMSWGKIEAVKRLLSMLYEYIRGQSIGNRANTALPLIPMEELLSLDDANSEKSSLNNKDSVRSRYAALLNTGLDNSMLTINTELPDFDQFTQEKADYVLEKLTEIKINGLSPIDQSRLLSIVGTISASQIKDQSIDSMGIRYLVKLQLLELENKRARTSADLPYRELNWALHSQSQGILLQICLQRHAAMGLTWKTARQMGIGVWLSNINALHSEVEKMARNTFIAEGRDPTTCAIFYLALKKQRLLHGLWRTAHNHPEHSKMVAFLAHDFTEARWKTAAAKNAYVLLSRQRYLDAATFFLLSGKLADAAQVCVTQLQDIQLAITICRCYEGDAGPVLKDLLWKHVLPRAFMQQDRWLASLAFGIIHKYDLVLQSLTSDLSKLGAQIGIEAEISSFSAMNVLDTELLILYRSMLNYSSTYRAPLTVQAELIAQTMTIFECLGAPIMSLVVLEWWRKELYHITKQSTTSASLAPAAASATNNSIQTGLLDMSAFSGFAGFGNGSAKVQKSSAADSIATGTLSMDSFESMFPNMSLGSNLRNHKPTTHADSLSNAPPHSKMDRISTTESSSQDIEQDLLLAVDIEDTPVQYACRVTLALQIIEFITRSKAASKQLEHIDLDKEKETVARTLRLPQTVFPTP</sequence>
<dbReference type="InterPro" id="IPR015943">
    <property type="entry name" value="WD40/YVTN_repeat-like_dom_sf"/>
</dbReference>
<dbReference type="SUPFAM" id="SSF50978">
    <property type="entry name" value="WD40 repeat-like"/>
    <property type="match status" value="1"/>
</dbReference>
<dbReference type="InterPro" id="IPR052208">
    <property type="entry name" value="DmX-like/RAVE_component"/>
</dbReference>
<dbReference type="Pfam" id="PF12234">
    <property type="entry name" value="Rav1p_C"/>
    <property type="match status" value="1"/>
</dbReference>
<dbReference type="GO" id="GO:0043291">
    <property type="term" value="C:RAVE complex"/>
    <property type="evidence" value="ECO:0007669"/>
    <property type="project" value="TreeGrafter"/>
</dbReference>
<dbReference type="InterPro" id="IPR036322">
    <property type="entry name" value="WD40_repeat_dom_sf"/>
</dbReference>
<dbReference type="PANTHER" id="PTHR13950:SF9">
    <property type="entry name" value="RABCONNECTIN-3A"/>
    <property type="match status" value="1"/>
</dbReference>
<feature type="region of interest" description="Disordered" evidence="2">
    <location>
        <begin position="1216"/>
        <end position="1243"/>
    </location>
</feature>
<dbReference type="Gene3D" id="2.130.10.10">
    <property type="entry name" value="YVTN repeat-like/Quinoprotein amine dehydrogenase"/>
    <property type="match status" value="1"/>
</dbReference>
<keyword evidence="5" id="KW-1185">Reference proteome</keyword>
<dbReference type="EMBL" id="JANBUW010000138">
    <property type="protein sequence ID" value="KAJ2848733.1"/>
    <property type="molecule type" value="Genomic_DNA"/>
</dbReference>
<dbReference type="InterPro" id="IPR001680">
    <property type="entry name" value="WD40_rpt"/>
</dbReference>
<evidence type="ECO:0000313" key="5">
    <source>
        <dbReference type="Proteomes" id="UP001139887"/>
    </source>
</evidence>
<dbReference type="PANTHER" id="PTHR13950">
    <property type="entry name" value="RABCONNECTIN-RELATED"/>
    <property type="match status" value="1"/>
</dbReference>
<feature type="domain" description="RAVE complex protein Rav1 C-terminal" evidence="3">
    <location>
        <begin position="502"/>
        <end position="1123"/>
    </location>
</feature>
<organism evidence="4 5">
    <name type="scientific">Coemansia brasiliensis</name>
    <dbReference type="NCBI Taxonomy" id="2650707"/>
    <lineage>
        <taxon>Eukaryota</taxon>
        <taxon>Fungi</taxon>
        <taxon>Fungi incertae sedis</taxon>
        <taxon>Zoopagomycota</taxon>
        <taxon>Kickxellomycotina</taxon>
        <taxon>Kickxellomycetes</taxon>
        <taxon>Kickxellales</taxon>
        <taxon>Kickxellaceae</taxon>
        <taxon>Coemansia</taxon>
    </lineage>
</organism>
<feature type="region of interest" description="Disordered" evidence="2">
    <location>
        <begin position="114"/>
        <end position="181"/>
    </location>
</feature>
<dbReference type="OrthoDB" id="10261039at2759"/>
<evidence type="ECO:0000259" key="3">
    <source>
        <dbReference type="Pfam" id="PF12234"/>
    </source>
</evidence>
<dbReference type="GO" id="GO:0007035">
    <property type="term" value="P:vacuolar acidification"/>
    <property type="evidence" value="ECO:0007669"/>
    <property type="project" value="TreeGrafter"/>
</dbReference>
<gene>
    <name evidence="4" type="primary">RAV1</name>
    <name evidence="4" type="ORF">IWW36_003118</name>
</gene>
<evidence type="ECO:0000313" key="4">
    <source>
        <dbReference type="EMBL" id="KAJ2848733.1"/>
    </source>
</evidence>
<dbReference type="SMART" id="SM00320">
    <property type="entry name" value="WD40"/>
    <property type="match status" value="2"/>
</dbReference>
<dbReference type="PROSITE" id="PS50082">
    <property type="entry name" value="WD_REPEATS_2"/>
    <property type="match status" value="1"/>
</dbReference>
<feature type="compositionally biased region" description="Polar residues" evidence="2">
    <location>
        <begin position="130"/>
        <end position="145"/>
    </location>
</feature>
<dbReference type="Proteomes" id="UP001139887">
    <property type="component" value="Unassembled WGS sequence"/>
</dbReference>
<name>A0A9W8I8D4_9FUNG</name>
<proteinExistence type="predicted"/>
<protein>
    <submittedName>
        <fullName evidence="4">Regulator of (H+)-ATPase in vacuolar membrane</fullName>
    </submittedName>
</protein>
<feature type="repeat" description="WD" evidence="1">
    <location>
        <begin position="302"/>
        <end position="343"/>
    </location>
</feature>
<keyword evidence="1" id="KW-0853">WD repeat</keyword>
<accession>A0A9W8I8D4</accession>